<feature type="domain" description="ATPase AAA-type core" evidence="1">
    <location>
        <begin position="46"/>
        <end position="120"/>
    </location>
</feature>
<dbReference type="STRING" id="937777.Deipe_1406"/>
<dbReference type="AlphaFoldDB" id="K9ZZ76"/>
<dbReference type="Pfam" id="PF00004">
    <property type="entry name" value="AAA"/>
    <property type="match status" value="1"/>
</dbReference>
<sequence length="358" mass="39447">MFPLTRGVLPYGEVRVPTGRLGSRMKPSELQDTLHTLIDRRLLLTVMLWGKPGIGKSAIVHQVARTQGLQVVDTRISQLAPTDLRGLPVPDLERGVARWLAPQFLPREQNCILFLDELNLAPPVMQGIAQQLILDRRVGDYEVPEGVFIWAAGNRKEDRAAVFDMTRPVANRMIHYHLEEQLDDFRAYAMRAAVPEQIIAFLGYRPALLHDMSGPGLAFPSPRSWEMAGQLHAAGLPVGAAVGEGAAGEFESFLRVYGHLPDAALILARGAASGIPFPRASDERWAITTALALRTRTPEEAGNALKWIGAAHLEWMQLTASLIMPRLRAEGLLTAFALLLTTDSALEQLMDQYTDVLS</sequence>
<proteinExistence type="predicted"/>
<dbReference type="Gene3D" id="3.40.50.300">
    <property type="entry name" value="P-loop containing nucleotide triphosphate hydrolases"/>
    <property type="match status" value="1"/>
</dbReference>
<dbReference type="CDD" id="cd00009">
    <property type="entry name" value="AAA"/>
    <property type="match status" value="1"/>
</dbReference>
<organism evidence="2 3">
    <name type="scientific">Deinococcus peraridilitoris (strain DSM 19664 / LMG 22246 / CIP 109416 / KR-200)</name>
    <dbReference type="NCBI Taxonomy" id="937777"/>
    <lineage>
        <taxon>Bacteria</taxon>
        <taxon>Thermotogati</taxon>
        <taxon>Deinococcota</taxon>
        <taxon>Deinococci</taxon>
        <taxon>Deinococcales</taxon>
        <taxon>Deinococcaceae</taxon>
        <taxon>Deinococcus</taxon>
    </lineage>
</organism>
<dbReference type="Proteomes" id="UP000010467">
    <property type="component" value="Chromosome"/>
</dbReference>
<dbReference type="InterPro" id="IPR027417">
    <property type="entry name" value="P-loop_NTPase"/>
</dbReference>
<protein>
    <submittedName>
        <fullName evidence="2">ATPase family protein associated with various cellular activities (AAA)</fullName>
    </submittedName>
</protein>
<dbReference type="GO" id="GO:0016887">
    <property type="term" value="F:ATP hydrolysis activity"/>
    <property type="evidence" value="ECO:0007669"/>
    <property type="project" value="InterPro"/>
</dbReference>
<dbReference type="EMBL" id="CP003382">
    <property type="protein sequence ID" value="AFZ66948.1"/>
    <property type="molecule type" value="Genomic_DNA"/>
</dbReference>
<evidence type="ECO:0000313" key="2">
    <source>
        <dbReference type="EMBL" id="AFZ66948.1"/>
    </source>
</evidence>
<accession>K9ZZ76</accession>
<reference evidence="3" key="1">
    <citation type="submission" date="2012-03" db="EMBL/GenBank/DDBJ databases">
        <title>Complete sequence of chromosome of Deinococcus peraridilitoris DSM 19664.</title>
        <authorList>
            <person name="Lucas S."/>
            <person name="Copeland A."/>
            <person name="Lapidus A."/>
            <person name="Glavina del Rio T."/>
            <person name="Dalin E."/>
            <person name="Tice H."/>
            <person name="Bruce D."/>
            <person name="Goodwin L."/>
            <person name="Pitluck S."/>
            <person name="Peters L."/>
            <person name="Mikhailova N."/>
            <person name="Lu M."/>
            <person name="Kyrpides N."/>
            <person name="Mavromatis K."/>
            <person name="Ivanova N."/>
            <person name="Brettin T."/>
            <person name="Detter J.C."/>
            <person name="Han C."/>
            <person name="Larimer F."/>
            <person name="Land M."/>
            <person name="Hauser L."/>
            <person name="Markowitz V."/>
            <person name="Cheng J.-F."/>
            <person name="Hugenholtz P."/>
            <person name="Woyke T."/>
            <person name="Wu D."/>
            <person name="Pukall R."/>
            <person name="Steenblock K."/>
            <person name="Brambilla E."/>
            <person name="Klenk H.-P."/>
            <person name="Eisen J.A."/>
        </authorList>
    </citation>
    <scope>NUCLEOTIDE SEQUENCE [LARGE SCALE GENOMIC DNA]</scope>
    <source>
        <strain evidence="3">DSM 19664 / LMG 22246 / CIP 109416 / KR-200</strain>
    </source>
</reference>
<evidence type="ECO:0000313" key="3">
    <source>
        <dbReference type="Proteomes" id="UP000010467"/>
    </source>
</evidence>
<dbReference type="eggNOG" id="COG0714">
    <property type="taxonomic scope" value="Bacteria"/>
</dbReference>
<dbReference type="KEGG" id="dpd:Deipe_1406"/>
<dbReference type="InterPro" id="IPR003959">
    <property type="entry name" value="ATPase_AAA_core"/>
</dbReference>
<dbReference type="HOGENOM" id="CLU_053995_1_1_0"/>
<name>K9ZZ76_DEIPD</name>
<dbReference type="SUPFAM" id="SSF52540">
    <property type="entry name" value="P-loop containing nucleoside triphosphate hydrolases"/>
    <property type="match status" value="1"/>
</dbReference>
<gene>
    <name evidence="2" type="ordered locus">Deipe_1406</name>
</gene>
<evidence type="ECO:0000259" key="1">
    <source>
        <dbReference type="Pfam" id="PF00004"/>
    </source>
</evidence>
<keyword evidence="3" id="KW-1185">Reference proteome</keyword>
<dbReference type="PATRIC" id="fig|937777.3.peg.1411"/>
<dbReference type="GO" id="GO:0005524">
    <property type="term" value="F:ATP binding"/>
    <property type="evidence" value="ECO:0007669"/>
    <property type="project" value="InterPro"/>
</dbReference>